<feature type="region of interest" description="Disordered" evidence="1">
    <location>
        <begin position="35"/>
        <end position="56"/>
    </location>
</feature>
<evidence type="ECO:0000313" key="3">
    <source>
        <dbReference type="Proteomes" id="UP000824469"/>
    </source>
</evidence>
<name>A0AA38G456_TAXCH</name>
<sequence length="56" mass="5811">SDPPHRVWSILQSLYGDPSHTAAVVVAADSVVSSISSCDDNSTDTGSLGSTFDDKD</sequence>
<evidence type="ECO:0000256" key="1">
    <source>
        <dbReference type="SAM" id="MobiDB-lite"/>
    </source>
</evidence>
<accession>A0AA38G456</accession>
<gene>
    <name evidence="2" type="ORF">KI387_024513</name>
</gene>
<comment type="caution">
    <text evidence="2">The sequence shown here is derived from an EMBL/GenBank/DDBJ whole genome shotgun (WGS) entry which is preliminary data.</text>
</comment>
<evidence type="ECO:0000313" key="2">
    <source>
        <dbReference type="EMBL" id="KAH9315886.1"/>
    </source>
</evidence>
<proteinExistence type="predicted"/>
<dbReference type="EMBL" id="JAHRHJ020000005">
    <property type="protein sequence ID" value="KAH9315886.1"/>
    <property type="molecule type" value="Genomic_DNA"/>
</dbReference>
<reference evidence="2 3" key="1">
    <citation type="journal article" date="2021" name="Nat. Plants">
        <title>The Taxus genome provides insights into paclitaxel biosynthesis.</title>
        <authorList>
            <person name="Xiong X."/>
            <person name="Gou J."/>
            <person name="Liao Q."/>
            <person name="Li Y."/>
            <person name="Zhou Q."/>
            <person name="Bi G."/>
            <person name="Li C."/>
            <person name="Du R."/>
            <person name="Wang X."/>
            <person name="Sun T."/>
            <person name="Guo L."/>
            <person name="Liang H."/>
            <person name="Lu P."/>
            <person name="Wu Y."/>
            <person name="Zhang Z."/>
            <person name="Ro D.K."/>
            <person name="Shang Y."/>
            <person name="Huang S."/>
            <person name="Yan J."/>
        </authorList>
    </citation>
    <scope>NUCLEOTIDE SEQUENCE [LARGE SCALE GENOMIC DNA]</scope>
    <source>
        <strain evidence="2">Ta-2019</strain>
    </source>
</reference>
<feature type="compositionally biased region" description="Polar residues" evidence="1">
    <location>
        <begin position="38"/>
        <end position="50"/>
    </location>
</feature>
<feature type="non-terminal residue" evidence="2">
    <location>
        <position position="1"/>
    </location>
</feature>
<feature type="non-terminal residue" evidence="2">
    <location>
        <position position="56"/>
    </location>
</feature>
<organism evidence="2 3">
    <name type="scientific">Taxus chinensis</name>
    <name type="common">Chinese yew</name>
    <name type="synonym">Taxus wallichiana var. chinensis</name>
    <dbReference type="NCBI Taxonomy" id="29808"/>
    <lineage>
        <taxon>Eukaryota</taxon>
        <taxon>Viridiplantae</taxon>
        <taxon>Streptophyta</taxon>
        <taxon>Embryophyta</taxon>
        <taxon>Tracheophyta</taxon>
        <taxon>Spermatophyta</taxon>
        <taxon>Pinopsida</taxon>
        <taxon>Pinidae</taxon>
        <taxon>Conifers II</taxon>
        <taxon>Cupressales</taxon>
        <taxon>Taxaceae</taxon>
        <taxon>Taxus</taxon>
    </lineage>
</organism>
<dbReference type="AlphaFoldDB" id="A0AA38G456"/>
<protein>
    <submittedName>
        <fullName evidence="2">Uncharacterized protein</fullName>
    </submittedName>
</protein>
<dbReference type="Proteomes" id="UP000824469">
    <property type="component" value="Unassembled WGS sequence"/>
</dbReference>
<keyword evidence="3" id="KW-1185">Reference proteome</keyword>